<dbReference type="GO" id="GO:0005737">
    <property type="term" value="C:cytoplasm"/>
    <property type="evidence" value="ECO:0007669"/>
    <property type="project" value="UniProtKB-ARBA"/>
</dbReference>
<reference evidence="6 8" key="1">
    <citation type="submission" date="2007-08" db="EMBL/GenBank/DDBJ databases">
        <title>Draft genome sequence of Clostridium leptum (DSM 753).</title>
        <authorList>
            <person name="Sudarsanam P."/>
            <person name="Ley R."/>
            <person name="Guruge J."/>
            <person name="Turnbaugh P.J."/>
            <person name="Mahowald M."/>
            <person name="Liep D."/>
            <person name="Gordon J."/>
        </authorList>
    </citation>
    <scope>NUCLEOTIDE SEQUENCE [LARGE SCALE GENOMIC DNA]</scope>
    <source>
        <strain evidence="6 8">DSM 753</strain>
    </source>
</reference>
<dbReference type="InterPro" id="IPR005475">
    <property type="entry name" value="Transketolase-like_Pyr-bd"/>
</dbReference>
<dbReference type="SUPFAM" id="SSF52518">
    <property type="entry name" value="Thiamin diphosphate-binding fold (THDP-binding)"/>
    <property type="match status" value="2"/>
</dbReference>
<dbReference type="InterPro" id="IPR029061">
    <property type="entry name" value="THDP-binding"/>
</dbReference>
<dbReference type="CDD" id="cd07033">
    <property type="entry name" value="TPP_PYR_DXS_TK_like"/>
    <property type="match status" value="1"/>
</dbReference>
<evidence type="ECO:0000259" key="5">
    <source>
        <dbReference type="SMART" id="SM00861"/>
    </source>
</evidence>
<evidence type="ECO:0000256" key="3">
    <source>
        <dbReference type="ARBA" id="ARBA00001964"/>
    </source>
</evidence>
<dbReference type="EMBL" id="NOXF01000007">
    <property type="protein sequence ID" value="PEQ24132.1"/>
    <property type="molecule type" value="Genomic_DNA"/>
</dbReference>
<feature type="domain" description="Transketolase-like pyrimidine-binding" evidence="5">
    <location>
        <begin position="308"/>
        <end position="474"/>
    </location>
</feature>
<protein>
    <submittedName>
        <fullName evidence="6 7">Transketolase</fullName>
    </submittedName>
</protein>
<dbReference type="PANTHER" id="PTHR43825">
    <property type="entry name" value="PYRUVATE DEHYDROGENASE E1 COMPONENT"/>
    <property type="match status" value="1"/>
</dbReference>
<dbReference type="Pfam" id="PF00456">
    <property type="entry name" value="Transketolase_N"/>
    <property type="match status" value="1"/>
</dbReference>
<evidence type="ECO:0000313" key="7">
    <source>
        <dbReference type="EMBL" id="PEQ24132.1"/>
    </source>
</evidence>
<proteinExistence type="inferred from homology"/>
<evidence type="ECO:0000256" key="1">
    <source>
        <dbReference type="ARBA" id="ARBA00001936"/>
    </source>
</evidence>
<dbReference type="InterPro" id="IPR005474">
    <property type="entry name" value="Transketolase_N"/>
</dbReference>
<dbReference type="Proteomes" id="UP000003490">
    <property type="component" value="Unassembled WGS sequence"/>
</dbReference>
<evidence type="ECO:0000313" key="6">
    <source>
        <dbReference type="EMBL" id="EDO62491.1"/>
    </source>
</evidence>
<dbReference type="NCBIfam" id="NF004556">
    <property type="entry name" value="PRK05899.2-2"/>
    <property type="match status" value="1"/>
</dbReference>
<dbReference type="Gene3D" id="3.40.50.970">
    <property type="match status" value="2"/>
</dbReference>
<dbReference type="InterPro" id="IPR009014">
    <property type="entry name" value="Transketo_C/PFOR_II"/>
</dbReference>
<accession>A7VPY6</accession>
<evidence type="ECO:0000313" key="9">
    <source>
        <dbReference type="Proteomes" id="UP000220611"/>
    </source>
</evidence>
<organism evidence="6 8">
    <name type="scientific">[Clostridium] leptum DSM 753</name>
    <dbReference type="NCBI Taxonomy" id="428125"/>
    <lineage>
        <taxon>Bacteria</taxon>
        <taxon>Bacillati</taxon>
        <taxon>Bacillota</taxon>
        <taxon>Clostridia</taxon>
        <taxon>Eubacteriales</taxon>
        <taxon>Oscillospiraceae</taxon>
        <taxon>Oscillospiraceae incertae sedis</taxon>
    </lineage>
</organism>
<reference evidence="7 9" key="3">
    <citation type="submission" date="2017-07" db="EMBL/GenBank/DDBJ databases">
        <title>Prevalence of linear plasmids in Cutibacterium (Propionibacterium) acnes isolates obtained from prostatic tissue.</title>
        <authorList>
            <person name="Davidsson S."/>
            <person name="Carlsson J."/>
            <person name="Molling P."/>
            <person name="Andren O."/>
            <person name="Andersson S.-O."/>
            <person name="Brzuszkiewicz E."/>
            <person name="Poehlein A."/>
            <person name="Al-Zeer M."/>
            <person name="Brinkmann V."/>
            <person name="Scavenius C."/>
            <person name="Nazipi S."/>
            <person name="Soderquist B."/>
            <person name="Bruggemann H."/>
        </authorList>
    </citation>
    <scope>NUCLEOTIDE SEQUENCE [LARGE SCALE GENOMIC DNA]</scope>
    <source>
        <strain evidence="7 9">DSM 753</strain>
    </source>
</reference>
<comment type="cofactor">
    <cofactor evidence="1">
        <name>Mn(2+)</name>
        <dbReference type="ChEBI" id="CHEBI:29035"/>
    </cofactor>
</comment>
<dbReference type="SMART" id="SM00861">
    <property type="entry name" value="Transket_pyr"/>
    <property type="match status" value="1"/>
</dbReference>
<dbReference type="eggNOG" id="COG0021">
    <property type="taxonomic scope" value="Bacteria"/>
</dbReference>
<dbReference type="SUPFAM" id="SSF52922">
    <property type="entry name" value="TK C-terminal domain-like"/>
    <property type="match status" value="1"/>
</dbReference>
<gene>
    <name evidence="7" type="ORF">CH238_09585</name>
    <name evidence="6" type="ORF">CLOLEP_00613</name>
</gene>
<dbReference type="OrthoDB" id="8732661at2"/>
<comment type="cofactor">
    <cofactor evidence="3">
        <name>thiamine diphosphate</name>
        <dbReference type="ChEBI" id="CHEBI:58937"/>
    </cofactor>
</comment>
<evidence type="ECO:0000313" key="8">
    <source>
        <dbReference type="Proteomes" id="UP000003490"/>
    </source>
</evidence>
<comment type="similarity">
    <text evidence="4">Belongs to the transketolase family.</text>
</comment>
<evidence type="ECO:0000256" key="2">
    <source>
        <dbReference type="ARBA" id="ARBA00001946"/>
    </source>
</evidence>
<dbReference type="InterPro" id="IPR033248">
    <property type="entry name" value="Transketolase_C"/>
</dbReference>
<evidence type="ECO:0000256" key="4">
    <source>
        <dbReference type="ARBA" id="ARBA00007131"/>
    </source>
</evidence>
<comment type="caution">
    <text evidence="6">The sequence shown here is derived from an EMBL/GenBank/DDBJ whole genome shotgun (WGS) entry which is preliminary data.</text>
</comment>
<keyword evidence="9" id="KW-1185">Reference proteome</keyword>
<dbReference type="Pfam" id="PF02780">
    <property type="entry name" value="Transketolase_C"/>
    <property type="match status" value="1"/>
</dbReference>
<dbReference type="Proteomes" id="UP000220611">
    <property type="component" value="Unassembled WGS sequence"/>
</dbReference>
<name>A7VPY6_9FIRM</name>
<comment type="cofactor">
    <cofactor evidence="2">
        <name>Mg(2+)</name>
        <dbReference type="ChEBI" id="CHEBI:18420"/>
    </cofactor>
</comment>
<dbReference type="AlphaFoldDB" id="A7VPY6"/>
<dbReference type="EMBL" id="ABCB02000014">
    <property type="protein sequence ID" value="EDO62491.1"/>
    <property type="molecule type" value="Genomic_DNA"/>
</dbReference>
<dbReference type="InterPro" id="IPR051157">
    <property type="entry name" value="PDH/Transketolase"/>
</dbReference>
<sequence>MLESIRRWAARNLDDRQVALLSELTSYARRDILRMTTEAGSGHPGGSLSSVGIYLLILAALDAENGDQLVVSHGHTAAGIYAALGRMGFVEPEKVVAGFRRKGSPYEGHPSLQVPGISWCSGALGQGLSVGCGFAAAARQQGKDSRIYVVMGDGEQSKGQLSEAREFAVSHGLNRLTAVIDYNRQQASGSLENILPQQIAAKYRAAGWTVEQVNGHDFSALYQALKRAEGNSCPSVVIAETVMGCGVPGRENDYTFHGAPLSREKLESCTLGLKGTGPRMPKKETAALSGFRGLDGGKRKVYPADAKTDLRSAFGTALLDVARSSQGKGLAVFDCDLMESVKVSDISKEFPASFYESGIAEENAVTTAAAMAKAGMVTFAAGFSAFMIDEVYSQLRMGDINHAPLKIAATHCGLDVGEDGKTHQCLDYLSLLSNLRHMQVLTPADPNQTDAMVRYMVQSGEAQCLCMGRSKTAVLTNEDGTPFFGKDYQFRYGEGHWLRRGKDAAIITFGMMAPKALEAWEELRRRGIEVSVYLISCPGIYSPEDIKATANTGLVVTYEDHFVESGIGKDIGAFLAQNGLFCKLACLGVKEYGCSAKPEELYQMQGLSPADLANVIIRGISS</sequence>
<dbReference type="Gene3D" id="3.40.50.920">
    <property type="match status" value="1"/>
</dbReference>
<dbReference type="HOGENOM" id="CLU_009227_3_1_9"/>
<reference evidence="6 8" key="2">
    <citation type="submission" date="2007-08" db="EMBL/GenBank/DDBJ databases">
        <authorList>
            <person name="Fulton L."/>
            <person name="Clifton S."/>
            <person name="Fulton B."/>
            <person name="Xu J."/>
            <person name="Minx P."/>
            <person name="Pepin K.H."/>
            <person name="Johnson M."/>
            <person name="Thiruvilangam P."/>
            <person name="Bhonagiri V."/>
            <person name="Nash W.E."/>
            <person name="Wang C."/>
            <person name="Mardis E.R."/>
            <person name="Wilson R.K."/>
        </authorList>
    </citation>
    <scope>NUCLEOTIDE SEQUENCE [LARGE SCALE GENOMIC DNA]</scope>
    <source>
        <strain evidence="6 8">DSM 753</strain>
    </source>
</reference>
<dbReference type="Pfam" id="PF02779">
    <property type="entry name" value="Transket_pyr"/>
    <property type="match status" value="1"/>
</dbReference>
<dbReference type="PANTHER" id="PTHR43825:SF1">
    <property type="entry name" value="TRANSKETOLASE-LIKE PYRIMIDINE-BINDING DOMAIN-CONTAINING PROTEIN"/>
    <property type="match status" value="1"/>
</dbReference>